<dbReference type="RefSeq" id="WP_158023893.1">
    <property type="nucleotide sequence ID" value="NZ_LK391969.1"/>
</dbReference>
<dbReference type="Pfam" id="PF18067">
    <property type="entry name" value="Lipase_C"/>
    <property type="match status" value="1"/>
</dbReference>
<dbReference type="GO" id="GO:0016787">
    <property type="term" value="F:hydrolase activity"/>
    <property type="evidence" value="ECO:0007669"/>
    <property type="project" value="UniProtKB-KW"/>
</dbReference>
<reference evidence="4" key="1">
    <citation type="submission" date="2014-07" db="EMBL/GenBank/DDBJ databases">
        <authorList>
            <person name="Urmite Genomes Urmite Genomes"/>
        </authorList>
    </citation>
    <scope>NUCLEOTIDE SEQUENCE</scope>
    <source>
        <strain evidence="4">12M76_air</strain>
    </source>
</reference>
<evidence type="ECO:0000313" key="4">
    <source>
        <dbReference type="EMBL" id="CEA04555.1"/>
    </source>
</evidence>
<dbReference type="InterPro" id="IPR049036">
    <property type="entry name" value="AF_1763-like_C"/>
</dbReference>
<dbReference type="SUPFAM" id="SSF53474">
    <property type="entry name" value="alpha/beta-Hydrolases"/>
    <property type="match status" value="1"/>
</dbReference>
<dbReference type="InterPro" id="IPR040664">
    <property type="entry name" value="AFL_C"/>
</dbReference>
<sequence>MNLSFTTRLSLRQLAIPLCLVSAVGLSGCFNGSGGSSRTDLRPTVPELPAEVLRPIVFVHGTAGSASQYYSQAMRFDSNGYSADYVSAFEYSTNGLPAILAARDGALNDVLDAHIDRVLAEHNADTVNIACHSLGASVCAQYLSDQQRAAKVNAYVALDGGGGTGPDTTCPGEEGWRAPCLGIFVNPERTIGSNNVYLTEETHVQAATSAASFAAQFEFFTGQEPATTDIVVEEGEVAISGRAVYFPANEGADGSTLRIWEIDSDTGERLAGEPLESFAIDASGEWGPVDLETGAHYEFELQRPGRATHHFYRQPFLRASDLVRFNTSAAGSDIETNTNSGPDHAALVISRDLEWYVDNGEQTDILEISTVSPLQGDEPPFDLITSEMGNGNIGIHVHDDEATPRETTGELLEYFHAQIFQTGADVFMPANTDPDGYISIVSSPRGDTERKQQLNVPNWASSEHRISLTFNDFVQD</sequence>
<dbReference type="AlphaFoldDB" id="A0A078ME77"/>
<feature type="domain" description="AF-1763-like C-terminal" evidence="3">
    <location>
        <begin position="390"/>
        <end position="472"/>
    </location>
</feature>
<evidence type="ECO:0000259" key="3">
    <source>
        <dbReference type="Pfam" id="PF21768"/>
    </source>
</evidence>
<evidence type="ECO:0000259" key="2">
    <source>
        <dbReference type="Pfam" id="PF18067"/>
    </source>
</evidence>
<accession>A0A078ME77</accession>
<dbReference type="OrthoDB" id="8871309at2"/>
<name>A0A078ME77_9PSED</name>
<feature type="domain" description="AFL C-terminal" evidence="2">
    <location>
        <begin position="236"/>
        <end position="329"/>
    </location>
</feature>
<gene>
    <name evidence="4" type="ORF">BN1049_01616</name>
</gene>
<evidence type="ECO:0000259" key="1">
    <source>
        <dbReference type="Pfam" id="PF12697"/>
    </source>
</evidence>
<feature type="domain" description="AB hydrolase-1" evidence="1">
    <location>
        <begin position="56"/>
        <end position="174"/>
    </location>
</feature>
<dbReference type="EMBL" id="LM997413">
    <property type="protein sequence ID" value="CEA04555.1"/>
    <property type="molecule type" value="Genomic_DNA"/>
</dbReference>
<dbReference type="InterPro" id="IPR000073">
    <property type="entry name" value="AB_hydrolase_1"/>
</dbReference>
<dbReference type="PATRIC" id="fig|1461581.3.peg.1594"/>
<protein>
    <submittedName>
        <fullName evidence="4">Alpha/beta hydrolase family protein</fullName>
    </submittedName>
</protein>
<dbReference type="Gene3D" id="2.60.40.2190">
    <property type="match status" value="1"/>
</dbReference>
<dbReference type="Pfam" id="PF12697">
    <property type="entry name" value="Abhydrolase_6"/>
    <property type="match status" value="1"/>
</dbReference>
<keyword evidence="4" id="KW-0378">Hydrolase</keyword>
<dbReference type="InterPro" id="IPR029058">
    <property type="entry name" value="AB_hydrolase_fold"/>
</dbReference>
<dbReference type="Gene3D" id="2.60.40.2200">
    <property type="match status" value="1"/>
</dbReference>
<organism evidence="4">
    <name type="scientific">Pseudomonas saudimassiliensis</name>
    <dbReference type="NCBI Taxonomy" id="1461581"/>
    <lineage>
        <taxon>Bacteria</taxon>
        <taxon>Pseudomonadati</taxon>
        <taxon>Pseudomonadota</taxon>
        <taxon>Gammaproteobacteria</taxon>
        <taxon>Pseudomonadales</taxon>
        <taxon>Pseudomonadaceae</taxon>
        <taxon>Pseudomonas</taxon>
    </lineage>
</organism>
<proteinExistence type="predicted"/>
<dbReference type="Pfam" id="PF21768">
    <property type="entry name" value="AF_1763-like_C"/>
    <property type="match status" value="1"/>
</dbReference>
<dbReference type="Gene3D" id="3.40.50.1820">
    <property type="entry name" value="alpha/beta hydrolase"/>
    <property type="match status" value="1"/>
</dbReference>
<dbReference type="EMBL" id="LK391969">
    <property type="protein sequence ID" value="CEF26683.1"/>
    <property type="molecule type" value="Genomic_DNA"/>
</dbReference>